<name>Q31SF1_SHIBS</name>
<organism evidence="1 2">
    <name type="scientific">Shigella boydii serotype 4 (strain Sb227)</name>
    <dbReference type="NCBI Taxonomy" id="300268"/>
    <lineage>
        <taxon>Bacteria</taxon>
        <taxon>Pseudomonadati</taxon>
        <taxon>Pseudomonadota</taxon>
        <taxon>Gammaproteobacteria</taxon>
        <taxon>Enterobacterales</taxon>
        <taxon>Enterobacteriaceae</taxon>
        <taxon>Shigella</taxon>
    </lineage>
</organism>
<protein>
    <submittedName>
        <fullName evidence="1">Uncharacterized protein</fullName>
    </submittedName>
</protein>
<evidence type="ECO:0000313" key="1">
    <source>
        <dbReference type="EMBL" id="ABB69007.1"/>
    </source>
</evidence>
<gene>
    <name evidence="1" type="ordered locus">SBO_P135</name>
</gene>
<dbReference type="Proteomes" id="UP000007067">
    <property type="component" value="Plasmid pSB4_227"/>
</dbReference>
<sequence>MAHILALPLRHNRSYIAFINGLNLRPHNEARYSFARISGGPIFDSFGHPLTEVPEYFSTGTTPKNAAACSRIGN</sequence>
<dbReference type="HOGENOM" id="CLU_2685826_0_0_6"/>
<keyword evidence="1" id="KW-0614">Plasmid</keyword>
<dbReference type="KEGG" id="sbo:SBO_P135"/>
<geneLocation type="plasmid" evidence="1 2">
    <name>pSB4_227</name>
</geneLocation>
<dbReference type="AlphaFoldDB" id="Q31SF1"/>
<dbReference type="EMBL" id="CP000037">
    <property type="protein sequence ID" value="ABB69007.1"/>
    <property type="molecule type" value="Genomic_DNA"/>
</dbReference>
<reference evidence="1 2" key="1">
    <citation type="journal article" date="2005" name="Nucleic Acids Res.">
        <title>Genome dynamics and diversity of Shigella species, the etiologic agents of bacillary dysentery.</title>
        <authorList>
            <person name="Yang F."/>
            <person name="Yang J."/>
            <person name="Zhang X."/>
            <person name="Chen L."/>
            <person name="Jiang Y."/>
            <person name="Yan Y."/>
            <person name="Tang X."/>
            <person name="Wang J."/>
            <person name="Xiong Z."/>
            <person name="Dong J."/>
            <person name="Xue Y."/>
            <person name="Zhu Y."/>
            <person name="Xu X."/>
            <person name="Sun L."/>
            <person name="Chen S."/>
            <person name="Nie H."/>
            <person name="Peng J."/>
            <person name="Xu J."/>
            <person name="Wang Y."/>
            <person name="Yuan Z."/>
            <person name="Wen Y."/>
            <person name="Yao Z."/>
            <person name="Shen Y."/>
            <person name="Qiang B."/>
            <person name="Hou Y."/>
            <person name="Yu J."/>
            <person name="Jin Q."/>
        </authorList>
    </citation>
    <scope>NUCLEOTIDE SEQUENCE [LARGE SCALE GENOMIC DNA]</scope>
    <source>
        <strain evidence="1 2">Sb227</strain>
        <plasmid evidence="2">Plasmid pSB4_227</plasmid>
    </source>
</reference>
<proteinExistence type="predicted"/>
<evidence type="ECO:0000313" key="2">
    <source>
        <dbReference type="Proteomes" id="UP000007067"/>
    </source>
</evidence>
<accession>Q31SF1</accession>